<organism evidence="2 3">
    <name type="scientific">Paractinoplanes bogorensis</name>
    <dbReference type="NCBI Taxonomy" id="1610840"/>
    <lineage>
        <taxon>Bacteria</taxon>
        <taxon>Bacillati</taxon>
        <taxon>Actinomycetota</taxon>
        <taxon>Actinomycetes</taxon>
        <taxon>Micromonosporales</taxon>
        <taxon>Micromonosporaceae</taxon>
        <taxon>Paractinoplanes</taxon>
    </lineage>
</organism>
<reference evidence="2 3" key="1">
    <citation type="submission" date="2021-06" db="EMBL/GenBank/DDBJ databases">
        <title>Actinoplanes lichenicola sp. nov., and Actinoplanes ovalisporus sp. nov., isolated from lichen in Thailand.</title>
        <authorList>
            <person name="Saeng-In P."/>
            <person name="Kanchanasin P."/>
            <person name="Yuki M."/>
            <person name="Kudo T."/>
            <person name="Ohkuma M."/>
            <person name="Phongsopitanun W."/>
            <person name="Tanasupawat S."/>
        </authorList>
    </citation>
    <scope>NUCLEOTIDE SEQUENCE [LARGE SCALE GENOMIC DNA]</scope>
    <source>
        <strain evidence="2 3">NBRC 110975</strain>
    </source>
</reference>
<dbReference type="Proteomes" id="UP001519654">
    <property type="component" value="Unassembled WGS sequence"/>
</dbReference>
<name>A0ABS5YMW7_9ACTN</name>
<comment type="caution">
    <text evidence="2">The sequence shown here is derived from an EMBL/GenBank/DDBJ whole genome shotgun (WGS) entry which is preliminary data.</text>
</comment>
<evidence type="ECO:0000256" key="1">
    <source>
        <dbReference type="SAM" id="MobiDB-lite"/>
    </source>
</evidence>
<proteinExistence type="predicted"/>
<keyword evidence="3" id="KW-1185">Reference proteome</keyword>
<dbReference type="RefSeq" id="WP_215787756.1">
    <property type="nucleotide sequence ID" value="NZ_JAHKKG010000004.1"/>
</dbReference>
<dbReference type="EMBL" id="JAHKKG010000004">
    <property type="protein sequence ID" value="MBU2664814.1"/>
    <property type="molecule type" value="Genomic_DNA"/>
</dbReference>
<protein>
    <submittedName>
        <fullName evidence="2">Uncharacterized protein</fullName>
    </submittedName>
</protein>
<evidence type="ECO:0000313" key="3">
    <source>
        <dbReference type="Proteomes" id="UP001519654"/>
    </source>
</evidence>
<evidence type="ECO:0000313" key="2">
    <source>
        <dbReference type="EMBL" id="MBU2664814.1"/>
    </source>
</evidence>
<sequence length="913" mass="101345">MGAPSVRTAYCVRVGSDDFLEMARALGHAHSSLQGLPPKSTLAKTAACSHNTIRKWLAGESRPDDVDKFILVVRAIRDEALRQGPLTKHRAIVRRTDEEWRSAYREAAGRRSGDTSAAMNQSYGRRALETSRAGRPVRQCDPLAHGVRGPLDPETPSTERLIPFVPRSHDHDVAQRVAAGGVVSLVGHSSTGKSRSAWEAVRVLDDDWYLWQPVTWVEADRVGPRTVVWLNDANDHLSEENAEMLLRILADPGRAPVTVLCTLWSDEWRTLTAKASPGEIHPHHRARTLLLAGSVIEVPRIFIPQDPADLRNAVATDSRWRRAAGEAEGQVIQYFAGVPALNDTYRFGPVMVHALIAAAMDARRLGWTQSLSAEFLTEAATGYPTDAEWDAVDDDWPAPALAEASLSVRGLPGALHSLKSRLRRPAESKRYTLAPYLEELGRTERATEVPPESFWVAARRRLDPTAWAMLARQADGYGLFRIAASMRKVAIEAGVSADPEELLHRIEGHEVTRWVAEKAPCTKPHEVFPLINELVIRNAQDSLLVLYRRAAREADLDAWGVDRLLEQLHTLDDPEATAAFLQRDPARWLPLEADLLVPLAKLDRPTAARFAQRLVDDPTLFAPEIVSALSRAGFRDEVGPFVSGHTLTSATAFFLLLEALHEYGFDVQVRHLISSDHPAPTDPRDVQRLLHVLIDSGLDDKVTAVIELIDNQEPPWTEQMRTDLPPFVRDRLRPPPEQPAGPVISLRKPSVFDRVKDLRGLSPDAASKAVEETDRTDPHAVMSLLRALRLDEQNDLRDVLVRRLDPLDLTGLDYHLTLLASELGPGPQARSIMTRVVADCGPWNSRLVRHDIVPTLRGLGMDDLVVRLAERIRDAGNFAKYADLAPAEAAKFLTYGREPNRSPSDPWGWADLA</sequence>
<accession>A0ABS5YMW7</accession>
<gene>
    <name evidence="2" type="ORF">KOI35_15030</name>
</gene>
<feature type="region of interest" description="Disordered" evidence="1">
    <location>
        <begin position="125"/>
        <end position="156"/>
    </location>
</feature>